<feature type="transmembrane region" description="Helical" evidence="16">
    <location>
        <begin position="311"/>
        <end position="332"/>
    </location>
</feature>
<feature type="compositionally biased region" description="Polar residues" evidence="15">
    <location>
        <begin position="385"/>
        <end position="400"/>
    </location>
</feature>
<evidence type="ECO:0000256" key="2">
    <source>
        <dbReference type="ARBA" id="ARBA00004589"/>
    </source>
</evidence>
<evidence type="ECO:0000256" key="17">
    <source>
        <dbReference type="SAM" id="SignalP"/>
    </source>
</evidence>
<keyword evidence="8 17" id="KW-0732">Signal</keyword>
<evidence type="ECO:0000256" key="14">
    <source>
        <dbReference type="PROSITE-ProRule" id="PRU01356"/>
    </source>
</evidence>
<dbReference type="InterPro" id="IPR049326">
    <property type="entry name" value="Rhodopsin_dom_fungi"/>
</dbReference>
<comment type="similarity">
    <text evidence="13">Belongs to the SAT4 family.</text>
</comment>
<sequence>MRLWTVLALLATFFASVHAQSALLKLASQMPECSLTCFTKELPKSSCATNLTSACMCSNDELNAAVQVCAMKACTVAELLGKHNSAAVLSSFLTQRTETKNVSSNGCGVPIRDNGSTFTVIGITGMVIAGIAYLLRMAASIGKGGRQISWDDATMGLVVILALPPAVFAPILVENGMGKDMWTLHPHQITNVLKYYYFGEIFYVVALGISKISILFFYLRVFPAKEFRSIIYVVMAFSVAYTIVFGIVTALQCQPVSYAWNQWDGLHEGHCNNIHLQSWVAAAVNICLDTVVMILPLKHLANLNMDLKKKLMVMAMFSVGIFVVFTSAIRLYSLVHFANSQNITWDYMEAGYWSLIEVYVSILCGCMPAHRFVFAKAWPKIKSTMGGTKKSTNASSNFSRTTDTTATTKTGTVSMKPKNGDEGDFVPLVDVETNSARAISANESSHEQKSQWIMQTSTVQVTTAEGQLAPRPDSWTTGQSPTSKEHV</sequence>
<feature type="transmembrane region" description="Helical" evidence="16">
    <location>
        <begin position="352"/>
        <end position="374"/>
    </location>
</feature>
<dbReference type="PANTHER" id="PTHR33048:SF160">
    <property type="entry name" value="SAT4 FAMILY MEMBRANE PROTEIN"/>
    <property type="match status" value="1"/>
</dbReference>
<feature type="signal peptide" evidence="17">
    <location>
        <begin position="1"/>
        <end position="19"/>
    </location>
</feature>
<evidence type="ECO:0000256" key="7">
    <source>
        <dbReference type="ARBA" id="ARBA00022692"/>
    </source>
</evidence>
<feature type="compositionally biased region" description="Low complexity" evidence="15">
    <location>
        <begin position="401"/>
        <end position="412"/>
    </location>
</feature>
<feature type="transmembrane region" description="Helical" evidence="16">
    <location>
        <begin position="195"/>
        <end position="218"/>
    </location>
</feature>
<evidence type="ECO:0000256" key="11">
    <source>
        <dbReference type="ARBA" id="ARBA00023157"/>
    </source>
</evidence>
<dbReference type="PROSITE" id="PS52012">
    <property type="entry name" value="CFEM"/>
    <property type="match status" value="1"/>
</dbReference>
<keyword evidence="9 16" id="KW-1133">Transmembrane helix</keyword>
<keyword evidence="20" id="KW-1185">Reference proteome</keyword>
<keyword evidence="6" id="KW-0325">Glycoprotein</keyword>
<evidence type="ECO:0000259" key="18">
    <source>
        <dbReference type="PROSITE" id="PS52012"/>
    </source>
</evidence>
<keyword evidence="5" id="KW-0964">Secreted</keyword>
<keyword evidence="11" id="KW-1015">Disulfide bond</keyword>
<evidence type="ECO:0000313" key="20">
    <source>
        <dbReference type="Proteomes" id="UP001430584"/>
    </source>
</evidence>
<feature type="region of interest" description="Disordered" evidence="15">
    <location>
        <begin position="464"/>
        <end position="487"/>
    </location>
</feature>
<evidence type="ECO:0000256" key="6">
    <source>
        <dbReference type="ARBA" id="ARBA00022622"/>
    </source>
</evidence>
<evidence type="ECO:0000256" key="15">
    <source>
        <dbReference type="SAM" id="MobiDB-lite"/>
    </source>
</evidence>
<comment type="subcellular location">
    <subcellularLocation>
        <location evidence="2">Membrane</location>
        <topology evidence="2">Lipid-anchor</topology>
        <topology evidence="2">GPI-anchor</topology>
    </subcellularLocation>
    <subcellularLocation>
        <location evidence="1">Membrane</location>
        <topology evidence="1">Multi-pass membrane protein</topology>
    </subcellularLocation>
    <subcellularLocation>
        <location evidence="3">Secreted</location>
    </subcellularLocation>
</comment>
<feature type="transmembrane region" description="Helical" evidence="16">
    <location>
        <begin position="230"/>
        <end position="251"/>
    </location>
</feature>
<evidence type="ECO:0000256" key="10">
    <source>
        <dbReference type="ARBA" id="ARBA00023136"/>
    </source>
</evidence>
<reference evidence="19 20" key="1">
    <citation type="submission" date="2024-02" db="EMBL/GenBank/DDBJ databases">
        <title>De novo assembly and annotation of 12 fungi associated with fruit tree decline syndrome in Ontario, Canada.</title>
        <authorList>
            <person name="Sulman M."/>
            <person name="Ellouze W."/>
            <person name="Ilyukhin E."/>
        </authorList>
    </citation>
    <scope>NUCLEOTIDE SEQUENCE [LARGE SCALE GENOMIC DNA]</scope>
    <source>
        <strain evidence="19 20">FDS-637</strain>
    </source>
</reference>
<protein>
    <recommendedName>
        <fullName evidence="18">CFEM domain-containing protein</fullName>
    </recommendedName>
</protein>
<evidence type="ECO:0000256" key="12">
    <source>
        <dbReference type="ARBA" id="ARBA00023288"/>
    </source>
</evidence>
<feature type="transmembrane region" description="Helical" evidence="16">
    <location>
        <begin position="155"/>
        <end position="173"/>
    </location>
</feature>
<feature type="transmembrane region" description="Helical" evidence="16">
    <location>
        <begin position="117"/>
        <end position="135"/>
    </location>
</feature>
<feature type="domain" description="CFEM" evidence="18">
    <location>
        <begin position="5"/>
        <end position="124"/>
    </location>
</feature>
<evidence type="ECO:0000256" key="13">
    <source>
        <dbReference type="ARBA" id="ARBA00038359"/>
    </source>
</evidence>
<comment type="caution">
    <text evidence="19">The sequence shown here is derived from an EMBL/GenBank/DDBJ whole genome shotgun (WGS) entry which is preliminary data.</text>
</comment>
<dbReference type="Pfam" id="PF05730">
    <property type="entry name" value="CFEM"/>
    <property type="match status" value="1"/>
</dbReference>
<evidence type="ECO:0000256" key="1">
    <source>
        <dbReference type="ARBA" id="ARBA00004141"/>
    </source>
</evidence>
<feature type="transmembrane region" description="Helical" evidence="16">
    <location>
        <begin position="279"/>
        <end position="299"/>
    </location>
</feature>
<feature type="compositionally biased region" description="Polar residues" evidence="15">
    <location>
        <begin position="474"/>
        <end position="487"/>
    </location>
</feature>
<accession>A0ABR3C7Y9</accession>
<feature type="chain" id="PRO_5047049397" description="CFEM domain-containing protein" evidence="17">
    <location>
        <begin position="20"/>
        <end position="487"/>
    </location>
</feature>
<gene>
    <name evidence="19" type="ORF">SLS55_009147</name>
</gene>
<dbReference type="RefSeq" id="XP_066629779.1">
    <property type="nucleotide sequence ID" value="XM_066780550.1"/>
</dbReference>
<name>A0ABR3C7Y9_9PEZI</name>
<evidence type="ECO:0000256" key="5">
    <source>
        <dbReference type="ARBA" id="ARBA00022525"/>
    </source>
</evidence>
<dbReference type="Pfam" id="PF20684">
    <property type="entry name" value="Fung_rhodopsin"/>
    <property type="match status" value="1"/>
</dbReference>
<evidence type="ECO:0000256" key="9">
    <source>
        <dbReference type="ARBA" id="ARBA00022989"/>
    </source>
</evidence>
<feature type="region of interest" description="Disordered" evidence="15">
    <location>
        <begin position="384"/>
        <end position="425"/>
    </location>
</feature>
<organism evidence="19 20">
    <name type="scientific">Diplodia seriata</name>
    <dbReference type="NCBI Taxonomy" id="420778"/>
    <lineage>
        <taxon>Eukaryota</taxon>
        <taxon>Fungi</taxon>
        <taxon>Dikarya</taxon>
        <taxon>Ascomycota</taxon>
        <taxon>Pezizomycotina</taxon>
        <taxon>Dothideomycetes</taxon>
        <taxon>Dothideomycetes incertae sedis</taxon>
        <taxon>Botryosphaeriales</taxon>
        <taxon>Botryosphaeriaceae</taxon>
        <taxon>Diplodia</taxon>
    </lineage>
</organism>
<keyword evidence="7 16" id="KW-0812">Transmembrane</keyword>
<dbReference type="InterPro" id="IPR052337">
    <property type="entry name" value="SAT4-like"/>
</dbReference>
<keyword evidence="6" id="KW-0336">GPI-anchor</keyword>
<dbReference type="Proteomes" id="UP001430584">
    <property type="component" value="Unassembled WGS sequence"/>
</dbReference>
<keyword evidence="12" id="KW-0449">Lipoprotein</keyword>
<evidence type="ECO:0000256" key="16">
    <source>
        <dbReference type="SAM" id="Phobius"/>
    </source>
</evidence>
<keyword evidence="10 16" id="KW-0472">Membrane</keyword>
<dbReference type="InterPro" id="IPR008427">
    <property type="entry name" value="Extracellular_membr_CFEM_dom"/>
</dbReference>
<dbReference type="EMBL" id="JAJVCZ030000009">
    <property type="protein sequence ID" value="KAL0256750.1"/>
    <property type="molecule type" value="Genomic_DNA"/>
</dbReference>
<evidence type="ECO:0000256" key="4">
    <source>
        <dbReference type="ARBA" id="ARBA00010031"/>
    </source>
</evidence>
<comment type="caution">
    <text evidence="14">Lacks conserved residue(s) required for the propagation of feature annotation.</text>
</comment>
<evidence type="ECO:0000313" key="19">
    <source>
        <dbReference type="EMBL" id="KAL0256750.1"/>
    </source>
</evidence>
<proteinExistence type="inferred from homology"/>
<evidence type="ECO:0000256" key="3">
    <source>
        <dbReference type="ARBA" id="ARBA00004613"/>
    </source>
</evidence>
<dbReference type="GeneID" id="92013232"/>
<evidence type="ECO:0000256" key="8">
    <source>
        <dbReference type="ARBA" id="ARBA00022729"/>
    </source>
</evidence>
<comment type="similarity">
    <text evidence="4">Belongs to the RBT5 family.</text>
</comment>
<dbReference type="PANTHER" id="PTHR33048">
    <property type="entry name" value="PTH11-LIKE INTEGRAL MEMBRANE PROTEIN (AFU_ORTHOLOGUE AFUA_5G11245)"/>
    <property type="match status" value="1"/>
</dbReference>